<dbReference type="AlphaFoldDB" id="A0A426XI94"/>
<gene>
    <name evidence="2" type="ORF">B296_00030369</name>
</gene>
<organism evidence="2 3">
    <name type="scientific">Ensete ventricosum</name>
    <name type="common">Abyssinian banana</name>
    <name type="synonym">Musa ensete</name>
    <dbReference type="NCBI Taxonomy" id="4639"/>
    <lineage>
        <taxon>Eukaryota</taxon>
        <taxon>Viridiplantae</taxon>
        <taxon>Streptophyta</taxon>
        <taxon>Embryophyta</taxon>
        <taxon>Tracheophyta</taxon>
        <taxon>Spermatophyta</taxon>
        <taxon>Magnoliopsida</taxon>
        <taxon>Liliopsida</taxon>
        <taxon>Zingiberales</taxon>
        <taxon>Musaceae</taxon>
        <taxon>Ensete</taxon>
    </lineage>
</organism>
<evidence type="ECO:0000313" key="3">
    <source>
        <dbReference type="Proteomes" id="UP000287651"/>
    </source>
</evidence>
<evidence type="ECO:0000256" key="1">
    <source>
        <dbReference type="SAM" id="MobiDB-lite"/>
    </source>
</evidence>
<name>A0A426XI94_ENSVE</name>
<accession>A0A426XI94</accession>
<dbReference type="Proteomes" id="UP000287651">
    <property type="component" value="Unassembled WGS sequence"/>
</dbReference>
<proteinExistence type="predicted"/>
<reference evidence="2 3" key="1">
    <citation type="journal article" date="2014" name="Agronomy (Basel)">
        <title>A Draft Genome Sequence for Ensete ventricosum, the Drought-Tolerant Tree Against Hunger.</title>
        <authorList>
            <person name="Harrison J."/>
            <person name="Moore K.A."/>
            <person name="Paszkiewicz K."/>
            <person name="Jones T."/>
            <person name="Grant M."/>
            <person name="Ambacheew D."/>
            <person name="Muzemil S."/>
            <person name="Studholme D.J."/>
        </authorList>
    </citation>
    <scope>NUCLEOTIDE SEQUENCE [LARGE SCALE GENOMIC DNA]</scope>
</reference>
<comment type="caution">
    <text evidence="2">The sequence shown here is derived from an EMBL/GenBank/DDBJ whole genome shotgun (WGS) entry which is preliminary data.</text>
</comment>
<feature type="region of interest" description="Disordered" evidence="1">
    <location>
        <begin position="1"/>
        <end position="38"/>
    </location>
</feature>
<evidence type="ECO:0000313" key="2">
    <source>
        <dbReference type="EMBL" id="RRT39163.1"/>
    </source>
</evidence>
<protein>
    <submittedName>
        <fullName evidence="2">Uncharacterized protein</fullName>
    </submittedName>
</protein>
<sequence>MQLGVGGGASRSDRKPCDPKMSVAPHMSDNITGAGAAAGAGGRTAREACGSSRSRPCCCCGLGYCLPWSKWLVAGAKKKETEVTRSSDAKEKRCFKCSHTQDLMDGTR</sequence>
<dbReference type="EMBL" id="AMZH03020442">
    <property type="protein sequence ID" value="RRT39163.1"/>
    <property type="molecule type" value="Genomic_DNA"/>
</dbReference>